<dbReference type="STRING" id="1776334.APZ16_01295"/>
<proteinExistence type="predicted"/>
<dbReference type="Proteomes" id="UP000074294">
    <property type="component" value="Unassembled WGS sequence"/>
</dbReference>
<sequence length="389" mass="44778">MNLEVEMRILQVNPFYYPYQGGTEKYLYELCKRLARRNSVSVITSKFGNNPEVENIEGTKVYRIKSLVLQKLPPFLPPPLSIPLSFRRNMLKICRREKPDVIHLHNRFFLTFSSLVLWKKSLGAPLFLTLHNARPVGINEETDFLGQLFDDYIGHRIIRSCDRVLANSRWTLEVTLPKDYPRERAEVIYNGVDTARFRKVKSNIKDRLGCEFLSLTVCRLLPQKGVKYLISAVRDIEDDFKAVIVGRGPCYKELKSLVKKFGLEKRVELVTDPLTEERLIEYYSASDFFILPSLWEPFGIVLIESMACGCPVIATNVGGIPEIVTSDCGILVSPRSPKEIAIAANKLIGDKNLRRRLSKNARERVEKYFDFDLIAEKVEQSYRRHLEGD</sequence>
<dbReference type="AlphaFoldDB" id="A0A147JTP5"/>
<name>A0A147JTP5_HADYE</name>
<dbReference type="EMBL" id="LQMQ01000055">
    <property type="protein sequence ID" value="KUO39811.1"/>
    <property type="molecule type" value="Genomic_DNA"/>
</dbReference>
<feature type="domain" description="Glycosyl transferase family 1" evidence="1">
    <location>
        <begin position="211"/>
        <end position="364"/>
    </location>
</feature>
<organism evidence="3 4">
    <name type="scientific">Hadarchaeum yellowstonense</name>
    <dbReference type="NCBI Taxonomy" id="1776334"/>
    <lineage>
        <taxon>Archaea</taxon>
        <taxon>Methanobacteriati</taxon>
        <taxon>Candidatus Hadarchaeota</taxon>
        <taxon>Candidatus Hadarchaeia</taxon>
        <taxon>Candidatus Hadarchaeales</taxon>
        <taxon>Candidatus Hadarchaeaceae</taxon>
        <taxon>Candidatus Hadarchaeum</taxon>
    </lineage>
</organism>
<dbReference type="InterPro" id="IPR001296">
    <property type="entry name" value="Glyco_trans_1"/>
</dbReference>
<protein>
    <recommendedName>
        <fullName evidence="5">Glycosyltransferase family 1 protein</fullName>
    </recommendedName>
</protein>
<dbReference type="PANTHER" id="PTHR45947:SF3">
    <property type="entry name" value="SULFOQUINOVOSYL TRANSFERASE SQD2"/>
    <property type="match status" value="1"/>
</dbReference>
<gene>
    <name evidence="3" type="ORF">APZ16_01295</name>
</gene>
<reference evidence="3 4" key="1">
    <citation type="journal article" date="2016" name="Nat. Microbiol.">
        <title>Genomic inference of the metabolism of cosmopolitan subsurface Archaea, Hadesarchaea.</title>
        <authorList>
            <person name="Baker B.J."/>
            <person name="Saw J.H."/>
            <person name="Lind A.E."/>
            <person name="Lazar C.S."/>
            <person name="Hinrichs K.-U."/>
            <person name="Teske A.P."/>
            <person name="Ettema T.J."/>
        </authorList>
    </citation>
    <scope>NUCLEOTIDE SEQUENCE [LARGE SCALE GENOMIC DNA]</scope>
</reference>
<dbReference type="GO" id="GO:0016757">
    <property type="term" value="F:glycosyltransferase activity"/>
    <property type="evidence" value="ECO:0007669"/>
    <property type="project" value="InterPro"/>
</dbReference>
<evidence type="ECO:0000313" key="4">
    <source>
        <dbReference type="Proteomes" id="UP000074294"/>
    </source>
</evidence>
<dbReference type="PANTHER" id="PTHR45947">
    <property type="entry name" value="SULFOQUINOVOSYL TRANSFERASE SQD2"/>
    <property type="match status" value="1"/>
</dbReference>
<dbReference type="InterPro" id="IPR028098">
    <property type="entry name" value="Glyco_trans_4-like_N"/>
</dbReference>
<evidence type="ECO:0000259" key="1">
    <source>
        <dbReference type="Pfam" id="PF00534"/>
    </source>
</evidence>
<evidence type="ECO:0000313" key="3">
    <source>
        <dbReference type="EMBL" id="KUO39811.1"/>
    </source>
</evidence>
<evidence type="ECO:0000259" key="2">
    <source>
        <dbReference type="Pfam" id="PF13439"/>
    </source>
</evidence>
<dbReference type="CDD" id="cd03801">
    <property type="entry name" value="GT4_PimA-like"/>
    <property type="match status" value="1"/>
</dbReference>
<dbReference type="InterPro" id="IPR050194">
    <property type="entry name" value="Glycosyltransferase_grp1"/>
</dbReference>
<accession>A0A147JTP5</accession>
<dbReference type="Gene3D" id="3.40.50.2000">
    <property type="entry name" value="Glycogen Phosphorylase B"/>
    <property type="match status" value="2"/>
</dbReference>
<dbReference type="SUPFAM" id="SSF53756">
    <property type="entry name" value="UDP-Glycosyltransferase/glycogen phosphorylase"/>
    <property type="match status" value="1"/>
</dbReference>
<dbReference type="Pfam" id="PF00534">
    <property type="entry name" value="Glycos_transf_1"/>
    <property type="match status" value="1"/>
</dbReference>
<dbReference type="Pfam" id="PF13439">
    <property type="entry name" value="Glyco_transf_4"/>
    <property type="match status" value="1"/>
</dbReference>
<feature type="domain" description="Glycosyltransferase subfamily 4-like N-terminal" evidence="2">
    <location>
        <begin position="21"/>
        <end position="196"/>
    </location>
</feature>
<evidence type="ECO:0008006" key="5">
    <source>
        <dbReference type="Google" id="ProtNLM"/>
    </source>
</evidence>
<comment type="caution">
    <text evidence="3">The sequence shown here is derived from an EMBL/GenBank/DDBJ whole genome shotgun (WGS) entry which is preliminary data.</text>
</comment>